<dbReference type="RefSeq" id="WP_259887922.1">
    <property type="nucleotide sequence ID" value="NZ_CP073090.1"/>
</dbReference>
<dbReference type="InterPro" id="IPR003439">
    <property type="entry name" value="ABC_transporter-like_ATP-bd"/>
</dbReference>
<gene>
    <name evidence="6" type="ORF">RAE03_11715</name>
</gene>
<reference evidence="6" key="1">
    <citation type="submission" date="2023-08" db="EMBL/GenBank/DDBJ databases">
        <title>Genomic characterization of the C. tuberculostearicum species complex, a ubiquitous member of the human skin microbiome.</title>
        <authorList>
            <person name="Ahmed N."/>
            <person name="Deming C."/>
            <person name="Conlan S."/>
            <person name="Segre J."/>
        </authorList>
    </citation>
    <scope>NUCLEOTIDE SEQUENCE</scope>
    <source>
        <strain evidence="6">CTNIH22</strain>
    </source>
</reference>
<dbReference type="GO" id="GO:0005524">
    <property type="term" value="F:ATP binding"/>
    <property type="evidence" value="ECO:0007669"/>
    <property type="project" value="UniProtKB-KW"/>
</dbReference>
<protein>
    <submittedName>
        <fullName evidence="6">ABC transporter ATP-binding protein</fullName>
    </submittedName>
</protein>
<dbReference type="PANTHER" id="PTHR43335">
    <property type="entry name" value="ABC TRANSPORTER, ATP-BINDING PROTEIN"/>
    <property type="match status" value="1"/>
</dbReference>
<dbReference type="Gene3D" id="3.40.50.300">
    <property type="entry name" value="P-loop containing nucleotide triphosphate hydrolases"/>
    <property type="match status" value="1"/>
</dbReference>
<proteinExistence type="inferred from homology"/>
<dbReference type="InterPro" id="IPR003593">
    <property type="entry name" value="AAA+_ATPase"/>
</dbReference>
<evidence type="ECO:0000313" key="7">
    <source>
        <dbReference type="Proteomes" id="UP001185706"/>
    </source>
</evidence>
<dbReference type="EMBL" id="JAVBIB010000027">
    <property type="protein sequence ID" value="MDV2420422.1"/>
    <property type="molecule type" value="Genomic_DNA"/>
</dbReference>
<sequence length="335" mass="36697">MMDFYSRSLNNELRGHYGRFEVLKERGKMDRGAKLHLNHVTQTLGKTEVIKDLSITVPAGKVYGFLGRNGAGKSTVMKIILGLLRPDTGTVELEGRPVAGGDTSYLSHIGSLIEEPSFYPNLTGVENISYLGKLRGVKTNTSHILEMVGLSNHGKRKAGEYSLGMKQRLGIALALVGDPDILLLDEPTNGLDPDGIREIRELILRFSREMGKTVVVSSHILSEIEQIADVVGIIHEGSLRYEGELSSLIGAPSLVIDALNSFEVRQVLDRRGIPYSILDDGKIRLRYQDRELSSQIITSIVTEGSPIASATIQSHTLEDTFLTMTGSADIEGARR</sequence>
<evidence type="ECO:0000256" key="4">
    <source>
        <dbReference type="ARBA" id="ARBA00022840"/>
    </source>
</evidence>
<dbReference type="GO" id="GO:0016887">
    <property type="term" value="F:ATP hydrolysis activity"/>
    <property type="evidence" value="ECO:0007669"/>
    <property type="project" value="InterPro"/>
</dbReference>
<keyword evidence="2" id="KW-0813">Transport</keyword>
<dbReference type="SMART" id="SM00382">
    <property type="entry name" value="AAA"/>
    <property type="match status" value="1"/>
</dbReference>
<dbReference type="PROSITE" id="PS00211">
    <property type="entry name" value="ABC_TRANSPORTER_1"/>
    <property type="match status" value="1"/>
</dbReference>
<dbReference type="SUPFAM" id="SSF52540">
    <property type="entry name" value="P-loop containing nucleoside triphosphate hydrolases"/>
    <property type="match status" value="1"/>
</dbReference>
<accession>A0AAE4NNV4</accession>
<dbReference type="PANTHER" id="PTHR43335:SF4">
    <property type="entry name" value="ABC TRANSPORTER, ATP-BINDING PROTEIN"/>
    <property type="match status" value="1"/>
</dbReference>
<dbReference type="PROSITE" id="PS50893">
    <property type="entry name" value="ABC_TRANSPORTER_2"/>
    <property type="match status" value="1"/>
</dbReference>
<keyword evidence="4 6" id="KW-0067">ATP-binding</keyword>
<comment type="similarity">
    <text evidence="1">Belongs to the ABC transporter superfamily.</text>
</comment>
<organism evidence="6 7">
    <name type="scientific">Corynebacterium tuberculostearicum</name>
    <dbReference type="NCBI Taxonomy" id="38304"/>
    <lineage>
        <taxon>Bacteria</taxon>
        <taxon>Bacillati</taxon>
        <taxon>Actinomycetota</taxon>
        <taxon>Actinomycetes</taxon>
        <taxon>Mycobacteriales</taxon>
        <taxon>Corynebacteriaceae</taxon>
        <taxon>Corynebacterium</taxon>
    </lineage>
</organism>
<name>A0AAE4NNV4_9CORY</name>
<evidence type="ECO:0000256" key="3">
    <source>
        <dbReference type="ARBA" id="ARBA00022741"/>
    </source>
</evidence>
<dbReference type="Proteomes" id="UP001185706">
    <property type="component" value="Unassembled WGS sequence"/>
</dbReference>
<keyword evidence="3" id="KW-0547">Nucleotide-binding</keyword>
<evidence type="ECO:0000313" key="6">
    <source>
        <dbReference type="EMBL" id="MDV2420422.1"/>
    </source>
</evidence>
<dbReference type="InterPro" id="IPR027417">
    <property type="entry name" value="P-loop_NTPase"/>
</dbReference>
<evidence type="ECO:0000259" key="5">
    <source>
        <dbReference type="PROSITE" id="PS50893"/>
    </source>
</evidence>
<dbReference type="InterPro" id="IPR017871">
    <property type="entry name" value="ABC_transporter-like_CS"/>
</dbReference>
<comment type="caution">
    <text evidence="6">The sequence shown here is derived from an EMBL/GenBank/DDBJ whole genome shotgun (WGS) entry which is preliminary data.</text>
</comment>
<dbReference type="Pfam" id="PF00005">
    <property type="entry name" value="ABC_tran"/>
    <property type="match status" value="1"/>
</dbReference>
<dbReference type="CDD" id="cd03268">
    <property type="entry name" value="ABC_BcrA_bacitracin_resist"/>
    <property type="match status" value="1"/>
</dbReference>
<evidence type="ECO:0000256" key="1">
    <source>
        <dbReference type="ARBA" id="ARBA00005417"/>
    </source>
</evidence>
<dbReference type="AlphaFoldDB" id="A0AAE4NNV4"/>
<evidence type="ECO:0000256" key="2">
    <source>
        <dbReference type="ARBA" id="ARBA00022448"/>
    </source>
</evidence>
<feature type="domain" description="ABC transporter" evidence="5">
    <location>
        <begin position="35"/>
        <end position="261"/>
    </location>
</feature>